<name>A0A411LFG7_SPHPI</name>
<protein>
    <submittedName>
        <fullName evidence="2">Alginate export family protein</fullName>
    </submittedName>
</protein>
<reference evidence="2 3" key="1">
    <citation type="submission" date="2020-05" db="EMBL/GenBank/DDBJ databases">
        <title>Draft Genome Sequences of Sphingomonas sp. Isolated from the International Space Station.</title>
        <authorList>
            <person name="Bijlani S."/>
            <person name="Singh N.K."/>
            <person name="Mason C.E."/>
            <person name="Wang C.C."/>
            <person name="Venkateswaran K."/>
        </authorList>
    </citation>
    <scope>NUCLEOTIDE SEQUENCE [LARGE SCALE GENOMIC DNA]</scope>
    <source>
        <strain evidence="2 3">FKI-L5-BR-P1</strain>
    </source>
</reference>
<feature type="domain" description="Alginate export" evidence="1">
    <location>
        <begin position="94"/>
        <end position="484"/>
    </location>
</feature>
<dbReference type="InterPro" id="IPR025388">
    <property type="entry name" value="Alginate_export_dom"/>
</dbReference>
<dbReference type="OrthoDB" id="311329at2"/>
<gene>
    <name evidence="2" type="ORF">HKX06_11660</name>
</gene>
<evidence type="ECO:0000313" key="3">
    <source>
        <dbReference type="Proteomes" id="UP000550136"/>
    </source>
</evidence>
<dbReference type="Proteomes" id="UP000550136">
    <property type="component" value="Unassembled WGS sequence"/>
</dbReference>
<evidence type="ECO:0000259" key="1">
    <source>
        <dbReference type="Pfam" id="PF13372"/>
    </source>
</evidence>
<comment type="caution">
    <text evidence="2">The sequence shown here is derived from an EMBL/GenBank/DDBJ whole genome shotgun (WGS) entry which is preliminary data.</text>
</comment>
<sequence>MKFVWLVGSAAILAAGLAPSIASAQAVTPKAAAEPASPASTAYPTSAAGDGNTVNGYNQSRWAEDWSKLCDPAKRDDFIDALKCVKLTEDGKSYVTFSGELRTRVNLTTNPNLREVQQQRQDIARIVGGADVHLGDHFRVFGELGRAELQGINLGTPGGNLRNQLAVQQLFAEVKGKALGLDVGVRAGRQEFFDGPQLLTVGRDNNTLYFVLDGVRAYARGKNARVDVFDLNYVNYGFGGISDDKTNPDVRFSGATFGFRLSPKLFGGSKLYLDPFIWRLRNRRGSWGGVTDLEERYFLGLHSYGDIGPINLDWTVNHQRGTFGNRPISAWQAFVAQTYKLGKASDAPRVGVHFDYGSGGGSYNRTGALNTTNGLFGNNIYYSYGLFLTPTNLLYAAPNFTFTPLKGVRLAAEYGFAWRPDEFDAVYRASGAPWAGTQNVRGKKVAEVARLQAVWTITPRLSFTGRYEHFQADTVLKRANLKSSDFWAGWLSFRF</sequence>
<dbReference type="RefSeq" id="WP_007403388.1">
    <property type="nucleotide sequence ID" value="NZ_CP035765.1"/>
</dbReference>
<accession>A0A411LFG7</accession>
<dbReference type="AlphaFoldDB" id="A0A411LFG7"/>
<dbReference type="EMBL" id="JABEOU010000033">
    <property type="protein sequence ID" value="NNG58023.1"/>
    <property type="molecule type" value="Genomic_DNA"/>
</dbReference>
<dbReference type="Pfam" id="PF13372">
    <property type="entry name" value="Alginate_exp"/>
    <property type="match status" value="1"/>
</dbReference>
<proteinExistence type="predicted"/>
<evidence type="ECO:0000313" key="2">
    <source>
        <dbReference type="EMBL" id="NNG58023.1"/>
    </source>
</evidence>
<organism evidence="2 3">
    <name type="scientific">Sphingomonas paucimobilis</name>
    <name type="common">Pseudomonas paucimobilis</name>
    <dbReference type="NCBI Taxonomy" id="13689"/>
    <lineage>
        <taxon>Bacteria</taxon>
        <taxon>Pseudomonadati</taxon>
        <taxon>Pseudomonadota</taxon>
        <taxon>Alphaproteobacteria</taxon>
        <taxon>Sphingomonadales</taxon>
        <taxon>Sphingomonadaceae</taxon>
        <taxon>Sphingomonas</taxon>
    </lineage>
</organism>